<evidence type="ECO:0000256" key="1">
    <source>
        <dbReference type="SAM" id="MobiDB-lite"/>
    </source>
</evidence>
<protein>
    <submittedName>
        <fullName evidence="2">Uncharacterized protein</fullName>
    </submittedName>
</protein>
<proteinExistence type="predicted"/>
<comment type="caution">
    <text evidence="2">The sequence shown here is derived from an EMBL/GenBank/DDBJ whole genome shotgun (WGS) entry which is preliminary data.</text>
</comment>
<feature type="region of interest" description="Disordered" evidence="1">
    <location>
        <begin position="102"/>
        <end position="125"/>
    </location>
</feature>
<organism evidence="2 3">
    <name type="scientific">Prymnesium parvum</name>
    <name type="common">Toxic golden alga</name>
    <dbReference type="NCBI Taxonomy" id="97485"/>
    <lineage>
        <taxon>Eukaryota</taxon>
        <taxon>Haptista</taxon>
        <taxon>Haptophyta</taxon>
        <taxon>Prymnesiophyceae</taxon>
        <taxon>Prymnesiales</taxon>
        <taxon>Prymnesiaceae</taxon>
        <taxon>Prymnesium</taxon>
    </lineage>
</organism>
<accession>A0AB34JW53</accession>
<evidence type="ECO:0000313" key="2">
    <source>
        <dbReference type="EMBL" id="KAL1524905.1"/>
    </source>
</evidence>
<sequence length="184" mass="19768">MHVSRYCTPARYRAPTDTPPAPPVRSSTRPSLPRPAYVYLAANRHSPRGARAVLFRFLARCVIFASVPIPDPSYPSSAADRARAVLAGRLPQLLASLRSALSARPPPAPRPTGPPLPQPAAPNIAGLEADLPDLGRPHLSLVDSAAAAAATRAIAYHVSRRNWRRAYRALSASPLLPDSDDTRH</sequence>
<reference evidence="2 3" key="1">
    <citation type="journal article" date="2024" name="Science">
        <title>Giant polyketide synthase enzymes in the biosynthesis of giant marine polyether toxins.</title>
        <authorList>
            <person name="Fallon T.R."/>
            <person name="Shende V.V."/>
            <person name="Wierzbicki I.H."/>
            <person name="Pendleton A.L."/>
            <person name="Watervoot N.F."/>
            <person name="Auber R.P."/>
            <person name="Gonzalez D.J."/>
            <person name="Wisecaver J.H."/>
            <person name="Moore B.S."/>
        </authorList>
    </citation>
    <scope>NUCLEOTIDE SEQUENCE [LARGE SCALE GENOMIC DNA]</scope>
    <source>
        <strain evidence="2 3">12B1</strain>
    </source>
</reference>
<name>A0AB34JW53_PRYPA</name>
<keyword evidence="3" id="KW-1185">Reference proteome</keyword>
<gene>
    <name evidence="2" type="ORF">AB1Y20_019783</name>
</gene>
<dbReference type="Proteomes" id="UP001515480">
    <property type="component" value="Unassembled WGS sequence"/>
</dbReference>
<dbReference type="AlphaFoldDB" id="A0AB34JW53"/>
<dbReference type="EMBL" id="JBGBPQ010000004">
    <property type="protein sequence ID" value="KAL1524905.1"/>
    <property type="molecule type" value="Genomic_DNA"/>
</dbReference>
<feature type="region of interest" description="Disordered" evidence="1">
    <location>
        <begin position="1"/>
        <end position="30"/>
    </location>
</feature>
<feature type="compositionally biased region" description="Pro residues" evidence="1">
    <location>
        <begin position="104"/>
        <end position="120"/>
    </location>
</feature>
<evidence type="ECO:0000313" key="3">
    <source>
        <dbReference type="Proteomes" id="UP001515480"/>
    </source>
</evidence>